<dbReference type="EMBL" id="ANOF01000144">
    <property type="protein sequence ID" value="EMI24987.1"/>
    <property type="molecule type" value="Genomic_DNA"/>
</dbReference>
<dbReference type="AlphaFoldDB" id="M5SBC6"/>
<accession>M5SBC6</accession>
<evidence type="ECO:0000256" key="1">
    <source>
        <dbReference type="SAM" id="MobiDB-lite"/>
    </source>
</evidence>
<proteinExistence type="predicted"/>
<dbReference type="Proteomes" id="UP000011996">
    <property type="component" value="Unassembled WGS sequence"/>
</dbReference>
<evidence type="ECO:0000313" key="2">
    <source>
        <dbReference type="EMBL" id="EMI24987.1"/>
    </source>
</evidence>
<gene>
    <name evidence="2" type="ORF">RESH_04536</name>
</gene>
<protein>
    <submittedName>
        <fullName evidence="2">Uncharacterized protein</fullName>
    </submittedName>
</protein>
<evidence type="ECO:0000313" key="3">
    <source>
        <dbReference type="Proteomes" id="UP000011996"/>
    </source>
</evidence>
<comment type="caution">
    <text evidence="2">The sequence shown here is derived from an EMBL/GenBank/DDBJ whole genome shotgun (WGS) entry which is preliminary data.</text>
</comment>
<reference evidence="2 3" key="1">
    <citation type="journal article" date="2013" name="Mar. Genomics">
        <title>Expression of sulfatases in Rhodopirellula baltica and the diversity of sulfatases in the genus Rhodopirellula.</title>
        <authorList>
            <person name="Wegner C.E."/>
            <person name="Richter-Heitmann T."/>
            <person name="Klindworth A."/>
            <person name="Klockow C."/>
            <person name="Richter M."/>
            <person name="Achstetter T."/>
            <person name="Glockner F.O."/>
            <person name="Harder J."/>
        </authorList>
    </citation>
    <scope>NUCLEOTIDE SEQUENCE [LARGE SCALE GENOMIC DNA]</scope>
    <source>
        <strain evidence="2 3">SH398</strain>
    </source>
</reference>
<feature type="region of interest" description="Disordered" evidence="1">
    <location>
        <begin position="1"/>
        <end position="44"/>
    </location>
</feature>
<sequence length="44" mass="5153">MADIRNLDGQECPSYMRQNLVDESVDKPQRRDRKASVQREFRGG</sequence>
<name>M5SBC6_9BACT</name>
<organism evidence="2 3">
    <name type="scientific">Rhodopirellula europaea SH398</name>
    <dbReference type="NCBI Taxonomy" id="1263868"/>
    <lineage>
        <taxon>Bacteria</taxon>
        <taxon>Pseudomonadati</taxon>
        <taxon>Planctomycetota</taxon>
        <taxon>Planctomycetia</taxon>
        <taxon>Pirellulales</taxon>
        <taxon>Pirellulaceae</taxon>
        <taxon>Rhodopirellula</taxon>
    </lineage>
</organism>
<feature type="compositionally biased region" description="Basic and acidic residues" evidence="1">
    <location>
        <begin position="24"/>
        <end position="44"/>
    </location>
</feature>